<reference evidence="3" key="1">
    <citation type="submission" date="2023-05" db="EMBL/GenBank/DDBJ databases">
        <title>Sedimentitalea sp. nov. JM2-8.</title>
        <authorList>
            <person name="Huang J."/>
        </authorList>
    </citation>
    <scope>NUCLEOTIDE SEQUENCE [LARGE SCALE GENOMIC DNA]</scope>
    <source>
        <strain evidence="3">KHS03</strain>
    </source>
</reference>
<keyword evidence="1" id="KW-1133">Transmembrane helix</keyword>
<sequence>MQDTPLDTDSLIACPVCDALHHVTDVPDNTRARCHRCHEVLFAPKPDAMTRVVMLAWTALILMITAVFFPFLDLSAGGFEQHSSIMDAITAFSDGLLLPLSFAVAALIVVLPALRLIAILYAVGPMMIGYVPARHATAAFRFAQMLRPWSMAEIFIVGVAVALVKVGGLATVAVGPAFWAFVALVVVTTLNDTVMCRLTIWKTLEDRTRS</sequence>
<accession>A0ABU3VBI5</accession>
<protein>
    <submittedName>
        <fullName evidence="2">Paraquat-inducible protein A</fullName>
    </submittedName>
</protein>
<keyword evidence="1" id="KW-0812">Transmembrane</keyword>
<evidence type="ECO:0000313" key="3">
    <source>
        <dbReference type="Proteomes" id="UP001255416"/>
    </source>
</evidence>
<dbReference type="EMBL" id="JASMWN010000003">
    <property type="protein sequence ID" value="MDU9003537.1"/>
    <property type="molecule type" value="Genomic_DNA"/>
</dbReference>
<comment type="caution">
    <text evidence="2">The sequence shown here is derived from an EMBL/GenBank/DDBJ whole genome shotgun (WGS) entry which is preliminary data.</text>
</comment>
<name>A0ABU3VBI5_9RHOB</name>
<proteinExistence type="predicted"/>
<evidence type="ECO:0000313" key="2">
    <source>
        <dbReference type="EMBL" id="MDU9003537.1"/>
    </source>
</evidence>
<dbReference type="Pfam" id="PF04403">
    <property type="entry name" value="PqiA"/>
    <property type="match status" value="1"/>
</dbReference>
<dbReference type="Proteomes" id="UP001255416">
    <property type="component" value="Unassembled WGS sequence"/>
</dbReference>
<feature type="transmembrane region" description="Helical" evidence="1">
    <location>
        <begin position="54"/>
        <end position="76"/>
    </location>
</feature>
<gene>
    <name evidence="2" type="ORF">QO231_06680</name>
</gene>
<feature type="transmembrane region" description="Helical" evidence="1">
    <location>
        <begin position="178"/>
        <end position="200"/>
    </location>
</feature>
<keyword evidence="1" id="KW-0472">Membrane</keyword>
<dbReference type="InterPro" id="IPR007498">
    <property type="entry name" value="PqiA-like"/>
</dbReference>
<organism evidence="2 3">
    <name type="scientific">Sedimentitalea todarodis</name>
    <dbReference type="NCBI Taxonomy" id="1631240"/>
    <lineage>
        <taxon>Bacteria</taxon>
        <taxon>Pseudomonadati</taxon>
        <taxon>Pseudomonadota</taxon>
        <taxon>Alphaproteobacteria</taxon>
        <taxon>Rhodobacterales</taxon>
        <taxon>Paracoccaceae</taxon>
        <taxon>Sedimentitalea</taxon>
    </lineage>
</organism>
<keyword evidence="3" id="KW-1185">Reference proteome</keyword>
<evidence type="ECO:0000256" key="1">
    <source>
        <dbReference type="SAM" id="Phobius"/>
    </source>
</evidence>